<dbReference type="InterPro" id="IPR011990">
    <property type="entry name" value="TPR-like_helical_dom_sf"/>
</dbReference>
<evidence type="ECO:0000256" key="2">
    <source>
        <dbReference type="SAM" id="Phobius"/>
    </source>
</evidence>
<comment type="caution">
    <text evidence="3">The sequence shown here is derived from an EMBL/GenBank/DDBJ whole genome shotgun (WGS) entry which is preliminary data.</text>
</comment>
<dbReference type="STRING" id="421072.SAMN04488097_2136"/>
<keyword evidence="4" id="KW-1185">Reference proteome</keyword>
<keyword evidence="2" id="KW-0812">Transmembrane</keyword>
<evidence type="ECO:0000256" key="1">
    <source>
        <dbReference type="SAM" id="Coils"/>
    </source>
</evidence>
<dbReference type="AlphaFoldDB" id="A0A085BHA2"/>
<name>A0A085BHA2_9FLAO</name>
<keyword evidence="1" id="KW-0175">Coiled coil</keyword>
<dbReference type="InterPro" id="IPR016032">
    <property type="entry name" value="Sig_transdc_resp-reg_C-effctor"/>
</dbReference>
<keyword evidence="2" id="KW-0472">Membrane</keyword>
<dbReference type="RefSeq" id="WP_034975058.1">
    <property type="nucleotide sequence ID" value="NZ_FOFI01000003.1"/>
</dbReference>
<feature type="transmembrane region" description="Helical" evidence="2">
    <location>
        <begin position="304"/>
        <end position="324"/>
    </location>
</feature>
<accession>A0A085BHA2</accession>
<keyword evidence="2" id="KW-1133">Transmembrane helix</keyword>
<evidence type="ECO:0000313" key="3">
    <source>
        <dbReference type="EMBL" id="KFC21847.1"/>
    </source>
</evidence>
<dbReference type="EMBL" id="JPLY01000003">
    <property type="protein sequence ID" value="KFC21847.1"/>
    <property type="molecule type" value="Genomic_DNA"/>
</dbReference>
<sequence length="449" mass="53221">MISSDYLKTLKYAKDAEVLALKTNKQKLPDIYLQMADAMSGLEFHRESLSYLNKILKMDFDKKDKVFKARVYQIFAFNYEVLQLKTQFLAYNQKAIKVLHDTKTYPGQFFLSESYGDIGYYYYTGGNTDSSFYYYKKKEAILKQFPKKHTKIVVNNLSEIYNIKGYVFLEYTKKKDSALFYFHKGFDLKKKYNHNILVREYLAFGDYYFLEKNYQKALEYYLKAEVNVSQQKTKVSDDNDVNKVLADTYEALGEPSKQSYYLEKYTKFNDSLRNIQKKSVDLAVSNMVKKQEEETSSVKNNYSLVIWIISFAIFISAVYIYLYLRKRNIDADQTEIQLTEKEFENQKLKQKVNESFEEVVQLAKDNHPEFLTRFQEVYPDYYQKLGNIQPKLLMTEMKLCAMIFLGFSTKDIAEYTFVTIKAAQHRKFRLRKKLNIPSDMDIHVWLSEV</sequence>
<organism evidence="3 4">
    <name type="scientific">Epilithonimonas lactis</name>
    <dbReference type="NCBI Taxonomy" id="421072"/>
    <lineage>
        <taxon>Bacteria</taxon>
        <taxon>Pseudomonadati</taxon>
        <taxon>Bacteroidota</taxon>
        <taxon>Flavobacteriia</taxon>
        <taxon>Flavobacteriales</taxon>
        <taxon>Weeksellaceae</taxon>
        <taxon>Chryseobacterium group</taxon>
        <taxon>Epilithonimonas</taxon>
    </lineage>
</organism>
<dbReference type="Proteomes" id="UP000028623">
    <property type="component" value="Unassembled WGS sequence"/>
</dbReference>
<gene>
    <name evidence="3" type="ORF">IO89_07615</name>
</gene>
<dbReference type="SUPFAM" id="SSF48452">
    <property type="entry name" value="TPR-like"/>
    <property type="match status" value="1"/>
</dbReference>
<protein>
    <recommendedName>
        <fullName evidence="5">HTH luxR-type domain-containing protein</fullName>
    </recommendedName>
</protein>
<dbReference type="SUPFAM" id="SSF46894">
    <property type="entry name" value="C-terminal effector domain of the bipartite response regulators"/>
    <property type="match status" value="1"/>
</dbReference>
<evidence type="ECO:0008006" key="5">
    <source>
        <dbReference type="Google" id="ProtNLM"/>
    </source>
</evidence>
<dbReference type="eggNOG" id="COG2771">
    <property type="taxonomic scope" value="Bacteria"/>
</dbReference>
<proteinExistence type="predicted"/>
<dbReference type="GO" id="GO:0003677">
    <property type="term" value="F:DNA binding"/>
    <property type="evidence" value="ECO:0007669"/>
    <property type="project" value="InterPro"/>
</dbReference>
<dbReference type="Gene3D" id="1.25.40.10">
    <property type="entry name" value="Tetratricopeptide repeat domain"/>
    <property type="match status" value="2"/>
</dbReference>
<feature type="coiled-coil region" evidence="1">
    <location>
        <begin position="331"/>
        <end position="365"/>
    </location>
</feature>
<dbReference type="GO" id="GO:0006355">
    <property type="term" value="P:regulation of DNA-templated transcription"/>
    <property type="evidence" value="ECO:0007669"/>
    <property type="project" value="InterPro"/>
</dbReference>
<evidence type="ECO:0000313" key="4">
    <source>
        <dbReference type="Proteomes" id="UP000028623"/>
    </source>
</evidence>
<reference evidence="3 4" key="1">
    <citation type="submission" date="2014-07" db="EMBL/GenBank/DDBJ databases">
        <title>Epilithonimonas lactis LMG 22401 Genome.</title>
        <authorList>
            <person name="Pipes S.E."/>
            <person name="Stropko S.J."/>
        </authorList>
    </citation>
    <scope>NUCLEOTIDE SEQUENCE [LARGE SCALE GENOMIC DNA]</scope>
    <source>
        <strain evidence="3 4">LMG 24401</strain>
    </source>
</reference>